<name>A0A939GII9_9BACT</name>
<dbReference type="EMBL" id="JAFMYV010000011">
    <property type="protein sequence ID" value="MBO0938941.1"/>
    <property type="molecule type" value="Genomic_DNA"/>
</dbReference>
<accession>A0A939GII9</accession>
<evidence type="ECO:0000313" key="1">
    <source>
        <dbReference type="EMBL" id="MBO0938941.1"/>
    </source>
</evidence>
<dbReference type="Proteomes" id="UP000664034">
    <property type="component" value="Unassembled WGS sequence"/>
</dbReference>
<gene>
    <name evidence="1" type="ORF">J2I47_20480</name>
</gene>
<proteinExistence type="predicted"/>
<comment type="caution">
    <text evidence="1">The sequence shown here is derived from an EMBL/GenBank/DDBJ whole genome shotgun (WGS) entry which is preliminary data.</text>
</comment>
<protein>
    <submittedName>
        <fullName evidence="1">Uncharacterized protein</fullName>
    </submittedName>
</protein>
<keyword evidence="2" id="KW-1185">Reference proteome</keyword>
<sequence>MKNQSASANTRLTVKKSRIVCLNVNQDASKGNGRTYTIFGITRTK</sequence>
<dbReference type="AlphaFoldDB" id="A0A939GII9"/>
<organism evidence="1 2">
    <name type="scientific">Fibrella rubiginis</name>
    <dbReference type="NCBI Taxonomy" id="2817060"/>
    <lineage>
        <taxon>Bacteria</taxon>
        <taxon>Pseudomonadati</taxon>
        <taxon>Bacteroidota</taxon>
        <taxon>Cytophagia</taxon>
        <taxon>Cytophagales</taxon>
        <taxon>Spirosomataceae</taxon>
        <taxon>Fibrella</taxon>
    </lineage>
</organism>
<reference evidence="1" key="1">
    <citation type="submission" date="2021-03" db="EMBL/GenBank/DDBJ databases">
        <title>Fibrella sp. HMF5335 genome sequencing and assembly.</title>
        <authorList>
            <person name="Kang H."/>
            <person name="Kim H."/>
            <person name="Bae S."/>
            <person name="Joh K."/>
        </authorList>
    </citation>
    <scope>NUCLEOTIDE SEQUENCE</scope>
    <source>
        <strain evidence="1">HMF5335</strain>
    </source>
</reference>
<dbReference type="RefSeq" id="WP_207366470.1">
    <property type="nucleotide sequence ID" value="NZ_JAFMYV010000011.1"/>
</dbReference>
<evidence type="ECO:0000313" key="2">
    <source>
        <dbReference type="Proteomes" id="UP000664034"/>
    </source>
</evidence>